<keyword evidence="3" id="KW-1185">Reference proteome</keyword>
<dbReference type="SUPFAM" id="SSF47413">
    <property type="entry name" value="lambda repressor-like DNA-binding domains"/>
    <property type="match status" value="1"/>
</dbReference>
<evidence type="ECO:0000313" key="2">
    <source>
        <dbReference type="EMBL" id="QOD62432.1"/>
    </source>
</evidence>
<dbReference type="KEGG" id="phal:H9I45_05135"/>
<dbReference type="Pfam" id="PF01381">
    <property type="entry name" value="HTH_3"/>
    <property type="match status" value="1"/>
</dbReference>
<dbReference type="GO" id="GO:0003677">
    <property type="term" value="F:DNA binding"/>
    <property type="evidence" value="ECO:0007669"/>
    <property type="project" value="InterPro"/>
</dbReference>
<dbReference type="InterPro" id="IPR010982">
    <property type="entry name" value="Lambda_DNA-bd_dom_sf"/>
</dbReference>
<dbReference type="EMBL" id="CP061813">
    <property type="protein sequence ID" value="QOD62432.1"/>
    <property type="molecule type" value="Genomic_DNA"/>
</dbReference>
<dbReference type="InterPro" id="IPR001387">
    <property type="entry name" value="Cro/C1-type_HTH"/>
</dbReference>
<reference evidence="2 3" key="1">
    <citation type="journal article" date="2016" name="Int. J. Syst. Evol. Microbiol.">
        <title>Polaribacter haliotis sp. nov., isolated from the gut of abalone Haliotis discus hannai.</title>
        <authorList>
            <person name="Kim Y.O."/>
            <person name="Park I.S."/>
            <person name="Park S."/>
            <person name="Nam B.H."/>
            <person name="Park J.M."/>
            <person name="Kim D.G."/>
            <person name="Yoon J.H."/>
        </authorList>
    </citation>
    <scope>NUCLEOTIDE SEQUENCE [LARGE SCALE GENOMIC DNA]</scope>
    <source>
        <strain evidence="2 3">KCTC 52418</strain>
    </source>
</reference>
<organism evidence="2 3">
    <name type="scientific">Polaribacter haliotis</name>
    <dbReference type="NCBI Taxonomy" id="1888915"/>
    <lineage>
        <taxon>Bacteria</taxon>
        <taxon>Pseudomonadati</taxon>
        <taxon>Bacteroidota</taxon>
        <taxon>Flavobacteriia</taxon>
        <taxon>Flavobacteriales</taxon>
        <taxon>Flavobacteriaceae</taxon>
    </lineage>
</organism>
<dbReference type="SMART" id="SM00530">
    <property type="entry name" value="HTH_XRE"/>
    <property type="match status" value="1"/>
</dbReference>
<dbReference type="CDD" id="cd00093">
    <property type="entry name" value="HTH_XRE"/>
    <property type="match status" value="1"/>
</dbReference>
<evidence type="ECO:0000313" key="3">
    <source>
        <dbReference type="Proteomes" id="UP000516764"/>
    </source>
</evidence>
<feature type="domain" description="HTH cro/C1-type" evidence="1">
    <location>
        <begin position="20"/>
        <end position="60"/>
    </location>
</feature>
<dbReference type="OrthoDB" id="7865033at2"/>
<sequence>MTINRKKVVLAEKNKKNKWLAQELGKSQSTISNWCTNESQPSLETLIDIANVIDVDVRELINSMKTNE</sequence>
<dbReference type="Gene3D" id="1.10.260.40">
    <property type="entry name" value="lambda repressor-like DNA-binding domains"/>
    <property type="match status" value="1"/>
</dbReference>
<dbReference type="PROSITE" id="PS50943">
    <property type="entry name" value="HTH_CROC1"/>
    <property type="match status" value="1"/>
</dbReference>
<dbReference type="AlphaFoldDB" id="A0A7L8AKA9"/>
<proteinExistence type="predicted"/>
<dbReference type="Proteomes" id="UP000516764">
    <property type="component" value="Chromosome"/>
</dbReference>
<dbReference type="RefSeq" id="WP_088352988.1">
    <property type="nucleotide sequence ID" value="NZ_NIDK01000002.1"/>
</dbReference>
<name>A0A7L8AKA9_9FLAO</name>
<gene>
    <name evidence="2" type="ORF">H9I45_05135</name>
</gene>
<evidence type="ECO:0000259" key="1">
    <source>
        <dbReference type="PROSITE" id="PS50943"/>
    </source>
</evidence>
<protein>
    <submittedName>
        <fullName evidence="2">Helix-turn-helix transcriptional regulator</fullName>
    </submittedName>
</protein>
<accession>A0A7L8AKA9</accession>